<dbReference type="InterPro" id="IPR011757">
    <property type="entry name" value="Lytic_transglycosylase_MltB"/>
</dbReference>
<dbReference type="Gene3D" id="1.10.530.10">
    <property type="match status" value="1"/>
</dbReference>
<dbReference type="PANTHER" id="PTHR30163">
    <property type="entry name" value="MEMBRANE-BOUND LYTIC MUREIN TRANSGLYCOSYLASE B"/>
    <property type="match status" value="1"/>
</dbReference>
<dbReference type="InterPro" id="IPR031304">
    <property type="entry name" value="SLT_2"/>
</dbReference>
<dbReference type="NCBIfam" id="TIGR02282">
    <property type="entry name" value="MltB"/>
    <property type="match status" value="1"/>
</dbReference>
<comment type="caution">
    <text evidence="4">The sequence shown here is derived from an EMBL/GenBank/DDBJ whole genome shotgun (WGS) entry which is preliminary data.</text>
</comment>
<evidence type="ECO:0000256" key="2">
    <source>
        <dbReference type="SAM" id="SignalP"/>
    </source>
</evidence>
<evidence type="ECO:0000259" key="3">
    <source>
        <dbReference type="Pfam" id="PF13406"/>
    </source>
</evidence>
<dbReference type="EMBL" id="JBDPZD010000003">
    <property type="protein sequence ID" value="MEO3692272.1"/>
    <property type="molecule type" value="Genomic_DNA"/>
</dbReference>
<dbReference type="InterPro" id="IPR043426">
    <property type="entry name" value="MltB-like"/>
</dbReference>
<sequence>MVRPFSALAGLLALVLSAHAAPHRPPRLPPPAPFGPEPALLQFADELAQLEGWDAAALRDQLSQAQRLPRVRQLILPAAPGAAKDWAAYSARFIEPKRIAAGVAFWQENEAALARAETQYGVPADVIVGILGVETYYGRLTGGFKALDALVTLGFDFPAEHPRAVARQAFFRAELADLLRLARESGLDASAVQGSYAGALGWPQFMPGSWRRHAVDFDGDGRRDLTGSPVDAIGSIANFLVAHGWQRGVLTDYSISLPRDRATRERLLKPDIEPTWRAAELVALGAKPSEAALDHAGLLAVVALQNGRHKPPTVRLGSENFFAITRYNNSAYYAFAVIDLGRAVRRAWLTTPARPALSPAVDPAASAAPAPAAASSP</sequence>
<feature type="domain" description="Transglycosylase SLT" evidence="3">
    <location>
        <begin position="40"/>
        <end position="341"/>
    </location>
</feature>
<feature type="signal peptide" evidence="2">
    <location>
        <begin position="1"/>
        <end position="20"/>
    </location>
</feature>
<name>A0ABV0G3F7_9BURK</name>
<protein>
    <submittedName>
        <fullName evidence="4">Lytic murein transglycosylase B</fullName>
    </submittedName>
</protein>
<reference evidence="4 5" key="1">
    <citation type="submission" date="2024-05" db="EMBL/GenBank/DDBJ databases">
        <title>Roseateles sp. DJS-2-20 16S ribosomal RNA gene Genome sequencing and assembly.</title>
        <authorList>
            <person name="Woo H."/>
        </authorList>
    </citation>
    <scope>NUCLEOTIDE SEQUENCE [LARGE SCALE GENOMIC DNA]</scope>
    <source>
        <strain evidence="4 5">DJS-2-20</strain>
    </source>
</reference>
<evidence type="ECO:0000313" key="5">
    <source>
        <dbReference type="Proteomes" id="UP001495147"/>
    </source>
</evidence>
<dbReference type="CDD" id="cd13399">
    <property type="entry name" value="Slt35-like"/>
    <property type="match status" value="1"/>
</dbReference>
<feature type="chain" id="PRO_5046592420" evidence="2">
    <location>
        <begin position="21"/>
        <end position="377"/>
    </location>
</feature>
<evidence type="ECO:0000313" key="4">
    <source>
        <dbReference type="EMBL" id="MEO3692272.1"/>
    </source>
</evidence>
<dbReference type="Pfam" id="PF13406">
    <property type="entry name" value="SLT_2"/>
    <property type="match status" value="1"/>
</dbReference>
<feature type="region of interest" description="Disordered" evidence="1">
    <location>
        <begin position="356"/>
        <end position="377"/>
    </location>
</feature>
<gene>
    <name evidence="4" type="primary">mltB</name>
    <name evidence="4" type="ORF">ABDJ85_12390</name>
</gene>
<dbReference type="Gene3D" id="1.10.8.350">
    <property type="entry name" value="Bacterial muramidase"/>
    <property type="match status" value="1"/>
</dbReference>
<organism evidence="4 5">
    <name type="scientific">Roseateles paludis</name>
    <dbReference type="NCBI Taxonomy" id="3145238"/>
    <lineage>
        <taxon>Bacteria</taxon>
        <taxon>Pseudomonadati</taxon>
        <taxon>Pseudomonadota</taxon>
        <taxon>Betaproteobacteria</taxon>
        <taxon>Burkholderiales</taxon>
        <taxon>Sphaerotilaceae</taxon>
        <taxon>Roseateles</taxon>
    </lineage>
</organism>
<dbReference type="RefSeq" id="WP_347705094.1">
    <property type="nucleotide sequence ID" value="NZ_JBDPZD010000003.1"/>
</dbReference>
<keyword evidence="2" id="KW-0732">Signal</keyword>
<evidence type="ECO:0000256" key="1">
    <source>
        <dbReference type="SAM" id="MobiDB-lite"/>
    </source>
</evidence>
<proteinExistence type="predicted"/>
<accession>A0ABV0G3F7</accession>
<dbReference type="InterPro" id="IPR023346">
    <property type="entry name" value="Lysozyme-like_dom_sf"/>
</dbReference>
<keyword evidence="5" id="KW-1185">Reference proteome</keyword>
<dbReference type="PANTHER" id="PTHR30163:SF9">
    <property type="entry name" value="MEMBRANE-BOUND LYTIC MUREIN TRANSGLYCOSYLASE B"/>
    <property type="match status" value="1"/>
</dbReference>
<dbReference type="Proteomes" id="UP001495147">
    <property type="component" value="Unassembled WGS sequence"/>
</dbReference>
<dbReference type="SUPFAM" id="SSF53955">
    <property type="entry name" value="Lysozyme-like"/>
    <property type="match status" value="1"/>
</dbReference>